<feature type="domain" description="Glycosyltransferase subfamily 4-like N-terminal" evidence="2">
    <location>
        <begin position="15"/>
        <end position="183"/>
    </location>
</feature>
<dbReference type="AlphaFoldDB" id="Q5SKJ5"/>
<dbReference type="eggNOG" id="COG0438">
    <property type="taxonomic scope" value="Bacteria"/>
</dbReference>
<dbReference type="EnsemblBacteria" id="BAD70471">
    <property type="protein sequence ID" value="BAD70471"/>
    <property type="gene ID" value="BAD70471"/>
</dbReference>
<reference evidence="3 4" key="1">
    <citation type="submission" date="2004-11" db="EMBL/GenBank/DDBJ databases">
        <title>Complete genome sequence of Thermus thermophilus HB8.</title>
        <authorList>
            <person name="Masui R."/>
            <person name="Kurokawa K."/>
            <person name="Nakagawa N."/>
            <person name="Tokunaga F."/>
            <person name="Koyama Y."/>
            <person name="Shibata T."/>
            <person name="Oshima T."/>
            <person name="Yokoyama S."/>
            <person name="Yasunaga T."/>
            <person name="Kuramitsu S."/>
        </authorList>
    </citation>
    <scope>NUCLEOTIDE SEQUENCE [LARGE SCALE GENOMIC DNA]</scope>
    <source>
        <strain evidence="4">ATCC 27634 / DSM 579 / HB8</strain>
    </source>
</reference>
<evidence type="ECO:0000259" key="1">
    <source>
        <dbReference type="Pfam" id="PF00534"/>
    </source>
</evidence>
<proteinExistence type="predicted"/>
<dbReference type="Gene3D" id="3.40.50.2000">
    <property type="entry name" value="Glycogen Phosphorylase B"/>
    <property type="match status" value="2"/>
</dbReference>
<gene>
    <name evidence="3" type="ordered locus">TTHA0648</name>
</gene>
<protein>
    <submittedName>
        <fullName evidence="3">Probable glycosyltransferase</fullName>
    </submittedName>
</protein>
<evidence type="ECO:0000313" key="3">
    <source>
        <dbReference type="EMBL" id="BAD70471.1"/>
    </source>
</evidence>
<name>Q5SKJ5_THET8</name>
<dbReference type="Proteomes" id="UP000000532">
    <property type="component" value="Chromosome"/>
</dbReference>
<sequence length="371" mass="41183">MRPDVAFALPALAGGGVERVYLDLAGAMVKEGLRVDFVLARAEGPLLAQLPQGVRLWDLGVPRRLRLLRAYTPLGVYLAQARPRVVLPVWDYLDWVPLQAAWRSRTPFLWVLHNAPAYLKDVPNPVKRHTALWAARQTLKRAVNHPLGRVGAVSRGVAQAFARFGGVPEERICVLPNPIHVDRVRRLSHENVPLPATPYFLALGRLHPQKGFSLLLEAFSIFAKHHPDVHLLILGEGPERPRLEKLAHTLGLTSRVAFLGFVVNPYPYLRGAKALVITSRYEGFSMVALEALALRVPVVAVESEGGLLEALGDGRFGIVTPRSPQALAHAMERVLSDGFAWDETALKDHLNQYSPEAALRSYMSVLEEIWR</sequence>
<dbReference type="CAZy" id="GT4">
    <property type="family name" value="Glycosyltransferase Family 4"/>
</dbReference>
<dbReference type="KEGG" id="ttj:TTHA0648"/>
<accession>Q5SKJ5</accession>
<dbReference type="InterPro" id="IPR001296">
    <property type="entry name" value="Glyco_trans_1"/>
</dbReference>
<evidence type="ECO:0000259" key="2">
    <source>
        <dbReference type="Pfam" id="PF13439"/>
    </source>
</evidence>
<dbReference type="Pfam" id="PF00534">
    <property type="entry name" value="Glycos_transf_1"/>
    <property type="match status" value="1"/>
</dbReference>
<dbReference type="HOGENOM" id="CLU_009583_0_0_0"/>
<evidence type="ECO:0000313" key="4">
    <source>
        <dbReference type="Proteomes" id="UP000000532"/>
    </source>
</evidence>
<dbReference type="CDD" id="cd03811">
    <property type="entry name" value="GT4_GT28_WabH-like"/>
    <property type="match status" value="1"/>
</dbReference>
<dbReference type="InterPro" id="IPR028098">
    <property type="entry name" value="Glyco_trans_4-like_N"/>
</dbReference>
<dbReference type="GO" id="GO:0016757">
    <property type="term" value="F:glycosyltransferase activity"/>
    <property type="evidence" value="ECO:0007669"/>
    <property type="project" value="InterPro"/>
</dbReference>
<dbReference type="EMBL" id="AP008226">
    <property type="protein sequence ID" value="BAD70471.1"/>
    <property type="molecule type" value="Genomic_DNA"/>
</dbReference>
<dbReference type="Pfam" id="PF13439">
    <property type="entry name" value="Glyco_transf_4"/>
    <property type="match status" value="1"/>
</dbReference>
<keyword evidence="4" id="KW-1185">Reference proteome</keyword>
<feature type="domain" description="Glycosyl transferase family 1" evidence="1">
    <location>
        <begin position="197"/>
        <end position="338"/>
    </location>
</feature>
<dbReference type="PANTHER" id="PTHR12526">
    <property type="entry name" value="GLYCOSYLTRANSFERASE"/>
    <property type="match status" value="1"/>
</dbReference>
<organism evidence="3 4">
    <name type="scientific">Thermus thermophilus (strain ATCC 27634 / DSM 579 / HB8)</name>
    <dbReference type="NCBI Taxonomy" id="300852"/>
    <lineage>
        <taxon>Bacteria</taxon>
        <taxon>Thermotogati</taxon>
        <taxon>Deinococcota</taxon>
        <taxon>Deinococci</taxon>
        <taxon>Thermales</taxon>
        <taxon>Thermaceae</taxon>
        <taxon>Thermus</taxon>
    </lineage>
</organism>
<dbReference type="SUPFAM" id="SSF53756">
    <property type="entry name" value="UDP-Glycosyltransferase/glycogen phosphorylase"/>
    <property type="match status" value="1"/>
</dbReference>
<dbReference type="PhylomeDB" id="Q5SKJ5"/>